<dbReference type="InterPro" id="IPR026669">
    <property type="entry name" value="Arsenite_MeTrfase-like"/>
</dbReference>
<keyword evidence="1" id="KW-0539">Nucleus</keyword>
<name>A0A444UVH5_ACIRT</name>
<dbReference type="GO" id="GO:0008757">
    <property type="term" value="F:S-adenosylmethionine-dependent methyltransferase activity"/>
    <property type="evidence" value="ECO:0007669"/>
    <property type="project" value="InterPro"/>
</dbReference>
<protein>
    <submittedName>
        <fullName evidence="3">Bromodomain adjacent to zinc finger domain protein 1A</fullName>
    </submittedName>
</protein>
<dbReference type="PROSITE" id="PS51136">
    <property type="entry name" value="WAC"/>
    <property type="match status" value="1"/>
</dbReference>
<dbReference type="InterPro" id="IPR013136">
    <property type="entry name" value="WSTF_Acf1_Cbp146"/>
</dbReference>
<dbReference type="GO" id="GO:0005634">
    <property type="term" value="C:nucleus"/>
    <property type="evidence" value="ECO:0007669"/>
    <property type="project" value="UniProtKB-SubCell"/>
</dbReference>
<comment type="subcellular location">
    <subcellularLocation>
        <location evidence="1">Nucleus</location>
    </subcellularLocation>
</comment>
<evidence type="ECO:0000313" key="4">
    <source>
        <dbReference type="Proteomes" id="UP000289886"/>
    </source>
</evidence>
<accession>A0A444UVH5</accession>
<keyword evidence="4" id="KW-1185">Reference proteome</keyword>
<evidence type="ECO:0000256" key="1">
    <source>
        <dbReference type="PROSITE-ProRule" id="PRU00475"/>
    </source>
</evidence>
<comment type="caution">
    <text evidence="3">The sequence shown here is derived from an EMBL/GenBank/DDBJ whole genome shotgun (WGS) entry which is preliminary data.</text>
</comment>
<dbReference type="PANTHER" id="PTHR43675:SF1">
    <property type="entry name" value="RIKEN CDNA 2700097O09 GENE"/>
    <property type="match status" value="1"/>
</dbReference>
<dbReference type="AlphaFoldDB" id="A0A444UVH5"/>
<proteinExistence type="predicted"/>
<gene>
    <name evidence="3" type="ORF">EOD39_20401</name>
</gene>
<feature type="domain" description="WAC" evidence="2">
    <location>
        <begin position="248"/>
        <end position="354"/>
    </location>
</feature>
<dbReference type="SUPFAM" id="SSF53335">
    <property type="entry name" value="S-adenosyl-L-methionine-dependent methyltransferases"/>
    <property type="match status" value="1"/>
</dbReference>
<sequence>MDFSTAKTAVLNLLSKVESSELPKLVQWLRVSNELDECCTDNNDIILKSIAEDLRSCLPVEAMVKSEPRAIQKMQKNPEPTIHVDAFLYDEEFVDSLCFISHSFSTMELKFLFHHVLPDLTGKVLVDVGSRLGAVLYGGYLYSSASQLVGVEINADFCQLQQMAITKYHFKDRIQVVHADICSQSSLLQNADVIVMNNVFEYFLDAEEQSRAWQCVSQHTRKKGALLLTVPSLQESIERLQMLYCSPEKRSNCDYYTASAFIVYHCLRGTFSNQASIKLQALKGKPGLTYQEALECEKRAKQNLQSFPEPLIMPLLYLATLTRRSRLHDICDDVFTYVKDRFFAGETVDVTSTNGTR</sequence>
<dbReference type="PANTHER" id="PTHR43675">
    <property type="entry name" value="ARSENITE METHYLTRANSFERASE"/>
    <property type="match status" value="1"/>
</dbReference>
<dbReference type="InterPro" id="IPR013216">
    <property type="entry name" value="Methyltransf_11"/>
</dbReference>
<dbReference type="Proteomes" id="UP000289886">
    <property type="component" value="Unassembled WGS sequence"/>
</dbReference>
<reference evidence="3 4" key="1">
    <citation type="submission" date="2019-01" db="EMBL/GenBank/DDBJ databases">
        <title>Draft Genome and Complete Hox-Cluster Characterization of the Sterlet Sturgeon (Acipenser ruthenus).</title>
        <authorList>
            <person name="Wei Q."/>
        </authorList>
    </citation>
    <scope>NUCLEOTIDE SEQUENCE [LARGE SCALE GENOMIC DNA]</scope>
    <source>
        <strain evidence="3">WHYD16114868_AA</strain>
        <tissue evidence="3">Blood</tissue>
    </source>
</reference>
<dbReference type="EMBL" id="SCEB01006807">
    <property type="protein sequence ID" value="RXM92181.1"/>
    <property type="molecule type" value="Genomic_DNA"/>
</dbReference>
<dbReference type="InterPro" id="IPR029063">
    <property type="entry name" value="SAM-dependent_MTases_sf"/>
</dbReference>
<dbReference type="Pfam" id="PF10537">
    <property type="entry name" value="WAC_Acf1_DNA_bd"/>
    <property type="match status" value="1"/>
</dbReference>
<dbReference type="Pfam" id="PF08241">
    <property type="entry name" value="Methyltransf_11"/>
    <property type="match status" value="1"/>
</dbReference>
<dbReference type="Gene3D" id="3.40.50.150">
    <property type="entry name" value="Vaccinia Virus protein VP39"/>
    <property type="match status" value="1"/>
</dbReference>
<evidence type="ECO:0000259" key="2">
    <source>
        <dbReference type="PROSITE" id="PS51136"/>
    </source>
</evidence>
<organism evidence="3 4">
    <name type="scientific">Acipenser ruthenus</name>
    <name type="common">Sterlet sturgeon</name>
    <dbReference type="NCBI Taxonomy" id="7906"/>
    <lineage>
        <taxon>Eukaryota</taxon>
        <taxon>Metazoa</taxon>
        <taxon>Chordata</taxon>
        <taxon>Craniata</taxon>
        <taxon>Vertebrata</taxon>
        <taxon>Euteleostomi</taxon>
        <taxon>Actinopterygii</taxon>
        <taxon>Chondrostei</taxon>
        <taxon>Acipenseriformes</taxon>
        <taxon>Acipenseridae</taxon>
        <taxon>Acipenser</taxon>
    </lineage>
</organism>
<evidence type="ECO:0000313" key="3">
    <source>
        <dbReference type="EMBL" id="RXM92181.1"/>
    </source>
</evidence>
<dbReference type="CDD" id="cd02440">
    <property type="entry name" value="AdoMet_MTases"/>
    <property type="match status" value="1"/>
</dbReference>